<dbReference type="CDD" id="cd05403">
    <property type="entry name" value="NT_KNTase_like"/>
    <property type="match status" value="1"/>
</dbReference>
<dbReference type="InterPro" id="IPR036388">
    <property type="entry name" value="WH-like_DNA-bd_sf"/>
</dbReference>
<keyword evidence="3" id="KW-1185">Reference proteome</keyword>
<dbReference type="InterPro" id="IPR043519">
    <property type="entry name" value="NT_sf"/>
</dbReference>
<protein>
    <submittedName>
        <fullName evidence="2">Predicted nucleotidyltransferase</fullName>
    </submittedName>
</protein>
<accession>A0A060NGJ7</accession>
<evidence type="ECO:0000313" key="2">
    <source>
        <dbReference type="EMBL" id="BAO80077.1"/>
    </source>
</evidence>
<dbReference type="InterPro" id="IPR002934">
    <property type="entry name" value="Polymerase_NTP_transf_dom"/>
</dbReference>
<dbReference type="Pfam" id="PF01909">
    <property type="entry name" value="NTP_transf_2"/>
    <property type="match status" value="1"/>
</dbReference>
<dbReference type="SUPFAM" id="SSF81301">
    <property type="entry name" value="Nucleotidyltransferase"/>
    <property type="match status" value="1"/>
</dbReference>
<dbReference type="OrthoDB" id="8223306at2"/>
<evidence type="ECO:0000259" key="1">
    <source>
        <dbReference type="Pfam" id="PF01909"/>
    </source>
</evidence>
<sequence length="200" mass="21479">MLADLLFGSYRKKVLGVLLLQPDASFHVRELARLTGTAAGTLHKELARLAAAGLLTRQHQGNQVRYQANRQCPIYAELAAVLRKTAGCADLLAQALRPLQPELALVFGSVARGSETSASDVDVLVVSACSFGDVVRALHPAQIELGREINPVLYSPAELRQKAHEREPFVLNLLAGPHLFLIGGSDELEQLIGHPAPAAL</sequence>
<dbReference type="RefSeq" id="WP_045530461.1">
    <property type="nucleotide sequence ID" value="NZ_AP014568.1"/>
</dbReference>
<gene>
    <name evidence="2" type="ORF">SRAA_0223</name>
</gene>
<proteinExistence type="predicted"/>
<dbReference type="InterPro" id="IPR036390">
    <property type="entry name" value="WH_DNA-bd_sf"/>
</dbReference>
<dbReference type="EMBL" id="AP014568">
    <property type="protein sequence ID" value="BAO80077.1"/>
    <property type="molecule type" value="Genomic_DNA"/>
</dbReference>
<feature type="domain" description="Polymerase nucleotidyl transferase" evidence="1">
    <location>
        <begin position="101"/>
        <end position="177"/>
    </location>
</feature>
<name>A0A060NGJ7_9BURK</name>
<evidence type="ECO:0000313" key="3">
    <source>
        <dbReference type="Proteomes" id="UP000067461"/>
    </source>
</evidence>
<dbReference type="KEGG" id="cbaa:SRAA_0223"/>
<dbReference type="HOGENOM" id="CLU_094593_1_0_4"/>
<dbReference type="SUPFAM" id="SSF46785">
    <property type="entry name" value="Winged helix' DNA-binding domain"/>
    <property type="match status" value="1"/>
</dbReference>
<dbReference type="Gene3D" id="3.30.460.10">
    <property type="entry name" value="Beta Polymerase, domain 2"/>
    <property type="match status" value="1"/>
</dbReference>
<dbReference type="Proteomes" id="UP000067461">
    <property type="component" value="Chromosome"/>
</dbReference>
<dbReference type="GO" id="GO:0016779">
    <property type="term" value="F:nucleotidyltransferase activity"/>
    <property type="evidence" value="ECO:0007669"/>
    <property type="project" value="InterPro"/>
</dbReference>
<reference evidence="2 3" key="1">
    <citation type="journal article" date="2014" name="Nat. Commun.">
        <title>Physiological and genomic features of highly alkaliphilic hydrogen-utilizing Betaproteobacteria from a continental serpentinizing site.</title>
        <authorList>
            <person name="Suzuki S."/>
            <person name="Kuenen J.G."/>
            <person name="Schipper K."/>
            <person name="van der Velde S."/>
            <person name="Ishii S."/>
            <person name="Wu A."/>
            <person name="Sorokin D.Y."/>
            <person name="Tenney A."/>
            <person name="Meng X.Y."/>
            <person name="Morrill P.L."/>
            <person name="Kamagata Y."/>
            <person name="Muyzer G."/>
            <person name="Nealson K.H."/>
        </authorList>
    </citation>
    <scope>NUCLEOTIDE SEQUENCE [LARGE SCALE GENOMIC DNA]</scope>
    <source>
        <strain evidence="2 3">A1</strain>
    </source>
</reference>
<organism evidence="2 3">
    <name type="scientific">Serpentinimonas raichei</name>
    <dbReference type="NCBI Taxonomy" id="1458425"/>
    <lineage>
        <taxon>Bacteria</taxon>
        <taxon>Pseudomonadati</taxon>
        <taxon>Pseudomonadota</taxon>
        <taxon>Betaproteobacteria</taxon>
        <taxon>Burkholderiales</taxon>
        <taxon>Comamonadaceae</taxon>
        <taxon>Serpentinimonas</taxon>
    </lineage>
</organism>
<dbReference type="AlphaFoldDB" id="A0A060NGJ7"/>
<dbReference type="Gene3D" id="1.10.10.10">
    <property type="entry name" value="Winged helix-like DNA-binding domain superfamily/Winged helix DNA-binding domain"/>
    <property type="match status" value="1"/>
</dbReference>
<keyword evidence="2" id="KW-0808">Transferase</keyword>
<dbReference type="STRING" id="1458425.SRAA_0223"/>